<dbReference type="CDD" id="cd00303">
    <property type="entry name" value="retropepsin_like"/>
    <property type="match status" value="1"/>
</dbReference>
<dbReference type="InterPro" id="IPR021109">
    <property type="entry name" value="Peptidase_aspartic_dom_sf"/>
</dbReference>
<gene>
    <name evidence="3" type="ORF">A4X13_0g7055</name>
</gene>
<reference evidence="3" key="2">
    <citation type="journal article" date="2019" name="IMA Fungus">
        <title>Genome sequencing and comparison of five Tilletia species to identify candidate genes for the detection of regulated species infecting wheat.</title>
        <authorList>
            <person name="Nguyen H.D.T."/>
            <person name="Sultana T."/>
            <person name="Kesanakurti P."/>
            <person name="Hambleton S."/>
        </authorList>
    </citation>
    <scope>NUCLEOTIDE SEQUENCE</scope>
    <source>
        <strain evidence="3">DAOMC 236416</strain>
    </source>
</reference>
<dbReference type="SUPFAM" id="SSF50630">
    <property type="entry name" value="Acid proteases"/>
    <property type="match status" value="1"/>
</dbReference>
<reference evidence="3" key="1">
    <citation type="submission" date="2016-04" db="EMBL/GenBank/DDBJ databases">
        <authorList>
            <person name="Nguyen H.D."/>
            <person name="Samba Siva P."/>
            <person name="Cullis J."/>
            <person name="Levesque C.A."/>
            <person name="Hambleton S."/>
        </authorList>
    </citation>
    <scope>NUCLEOTIDE SEQUENCE</scope>
    <source>
        <strain evidence="3">DAOMC 236416</strain>
    </source>
</reference>
<keyword evidence="4" id="KW-1185">Reference proteome</keyword>
<protein>
    <recommendedName>
        <fullName evidence="2">Reverse transcriptase domain-containing protein</fullName>
    </recommendedName>
</protein>
<dbReference type="Gene3D" id="2.40.70.10">
    <property type="entry name" value="Acid Proteases"/>
    <property type="match status" value="1"/>
</dbReference>
<keyword evidence="1" id="KW-0645">Protease</keyword>
<organism evidence="3 4">
    <name type="scientific">Tilletia indica</name>
    <dbReference type="NCBI Taxonomy" id="43049"/>
    <lineage>
        <taxon>Eukaryota</taxon>
        <taxon>Fungi</taxon>
        <taxon>Dikarya</taxon>
        <taxon>Basidiomycota</taxon>
        <taxon>Ustilaginomycotina</taxon>
        <taxon>Exobasidiomycetes</taxon>
        <taxon>Tilletiales</taxon>
        <taxon>Tilletiaceae</taxon>
        <taxon>Tilletia</taxon>
    </lineage>
</organism>
<dbReference type="EMBL" id="LWDF02000780">
    <property type="protein sequence ID" value="KAE8242696.1"/>
    <property type="molecule type" value="Genomic_DNA"/>
</dbReference>
<evidence type="ECO:0000256" key="1">
    <source>
        <dbReference type="ARBA" id="ARBA00022750"/>
    </source>
</evidence>
<dbReference type="GO" id="GO:0006508">
    <property type="term" value="P:proteolysis"/>
    <property type="evidence" value="ECO:0007669"/>
    <property type="project" value="InterPro"/>
</dbReference>
<sequence length="468" mass="51642">MTVYIGGKGYPALIDSGSQINVLQKSIQEEHHLPLRYDGNHIVIGAGQHRTPLDGIIEFCEVRVGSITTNIHFFVQTKCGYAVLLGMPALNALCLSIDCFSGLATMVTKDKKLIQLQAVNPNDVAHTNTLDGSASGDSRSNTLQLSCNQQTIKLIDSGTWTNKPTTHHINTKSKSVAEKIRPTAVPSSSFVQQPLKTITYSRDPYATPLTPTPPAFTPTEKLTAERVDALHFGPTGFVNKEERNLLLHVLKLRINAIAFDKEDKLSLNPDYADPFVINLGPHTPWTDFRPPYAKADRSAAISLLQDQLRDGDLEYSDSPYLPDYIDGFVGRVCYGLGDLLPFFDQLKLHPSSRLLTAFRTPLGLLQKTGLPQGGKNSPAVAQRVSDHIGGDDVPENIVPFVDDFGVKGPRSHYDQEVMPGTTIRRWVYEYAITLERFLYRIEQANLAVSGSKLMVITDELDITGVKVM</sequence>
<evidence type="ECO:0000259" key="2">
    <source>
        <dbReference type="Pfam" id="PF00078"/>
    </source>
</evidence>
<dbReference type="Proteomes" id="UP000077521">
    <property type="component" value="Unassembled WGS sequence"/>
</dbReference>
<feature type="domain" description="Reverse transcriptase" evidence="2">
    <location>
        <begin position="338"/>
        <end position="466"/>
    </location>
</feature>
<dbReference type="Gene3D" id="3.10.10.10">
    <property type="entry name" value="HIV Type 1 Reverse Transcriptase, subunit A, domain 1"/>
    <property type="match status" value="1"/>
</dbReference>
<dbReference type="PROSITE" id="PS00141">
    <property type="entry name" value="ASP_PROTEASE"/>
    <property type="match status" value="1"/>
</dbReference>
<name>A0A177T572_9BASI</name>
<evidence type="ECO:0000313" key="3">
    <source>
        <dbReference type="EMBL" id="KAE8242696.1"/>
    </source>
</evidence>
<dbReference type="InterPro" id="IPR043502">
    <property type="entry name" value="DNA/RNA_pol_sf"/>
</dbReference>
<proteinExistence type="predicted"/>
<accession>A0A177T572</accession>
<keyword evidence="1" id="KW-0378">Hydrolase</keyword>
<dbReference type="InterPro" id="IPR000477">
    <property type="entry name" value="RT_dom"/>
</dbReference>
<dbReference type="InterPro" id="IPR001969">
    <property type="entry name" value="Aspartic_peptidase_AS"/>
</dbReference>
<dbReference type="Gene3D" id="3.30.70.270">
    <property type="match status" value="1"/>
</dbReference>
<keyword evidence="1" id="KW-0064">Aspartyl protease</keyword>
<dbReference type="SUPFAM" id="SSF56672">
    <property type="entry name" value="DNA/RNA polymerases"/>
    <property type="match status" value="1"/>
</dbReference>
<evidence type="ECO:0000313" key="4">
    <source>
        <dbReference type="Proteomes" id="UP000077521"/>
    </source>
</evidence>
<dbReference type="GO" id="GO:0004190">
    <property type="term" value="F:aspartic-type endopeptidase activity"/>
    <property type="evidence" value="ECO:0007669"/>
    <property type="project" value="UniProtKB-KW"/>
</dbReference>
<comment type="caution">
    <text evidence="3">The sequence shown here is derived from an EMBL/GenBank/DDBJ whole genome shotgun (WGS) entry which is preliminary data.</text>
</comment>
<dbReference type="Pfam" id="PF00078">
    <property type="entry name" value="RVT_1"/>
    <property type="match status" value="1"/>
</dbReference>
<dbReference type="InterPro" id="IPR043128">
    <property type="entry name" value="Rev_trsase/Diguanyl_cyclase"/>
</dbReference>
<dbReference type="AlphaFoldDB" id="A0A177T572"/>
<dbReference type="Pfam" id="PF13975">
    <property type="entry name" value="gag-asp_proteas"/>
    <property type="match status" value="1"/>
</dbReference>